<dbReference type="Pfam" id="PF20120">
    <property type="entry name" value="DUF6510"/>
    <property type="match status" value="1"/>
</dbReference>
<keyword evidence="2" id="KW-1185">Reference proteome</keyword>
<dbReference type="AlphaFoldDB" id="A0A4R2GWR0"/>
<proteinExistence type="predicted"/>
<evidence type="ECO:0000313" key="1">
    <source>
        <dbReference type="EMBL" id="TCO15632.1"/>
    </source>
</evidence>
<dbReference type="InterPro" id="IPR045423">
    <property type="entry name" value="DUF6510"/>
</dbReference>
<dbReference type="Proteomes" id="UP000294508">
    <property type="component" value="Unassembled WGS sequence"/>
</dbReference>
<sequence length="92" mass="9838">MGPLDGNAMAGVMHDLFARDMTTMGYKCSGCGRTGVMAEMVVYMSGPGTVARCRDCDTILLMLTERHGVYCVDLPGMPQTAHGRTTFTLKGA</sequence>
<protein>
    <submittedName>
        <fullName evidence="1">Uncharacterized protein</fullName>
    </submittedName>
</protein>
<accession>A0A4R2GWR0</accession>
<comment type="caution">
    <text evidence="1">The sequence shown here is derived from an EMBL/GenBank/DDBJ whole genome shotgun (WGS) entry which is preliminary data.</text>
</comment>
<gene>
    <name evidence="1" type="ORF">EV652_1215</name>
</gene>
<organism evidence="1 2">
    <name type="scientific">Kribbella steppae</name>
    <dbReference type="NCBI Taxonomy" id="2512223"/>
    <lineage>
        <taxon>Bacteria</taxon>
        <taxon>Bacillati</taxon>
        <taxon>Actinomycetota</taxon>
        <taxon>Actinomycetes</taxon>
        <taxon>Propionibacteriales</taxon>
        <taxon>Kribbellaceae</taxon>
        <taxon>Kribbella</taxon>
    </lineage>
</organism>
<evidence type="ECO:0000313" key="2">
    <source>
        <dbReference type="Proteomes" id="UP000294508"/>
    </source>
</evidence>
<dbReference type="EMBL" id="SLWN01000021">
    <property type="protein sequence ID" value="TCO15632.1"/>
    <property type="molecule type" value="Genomic_DNA"/>
</dbReference>
<reference evidence="1 2" key="1">
    <citation type="journal article" date="2015" name="Stand. Genomic Sci.">
        <title>Genomic Encyclopedia of Bacterial and Archaeal Type Strains, Phase III: the genomes of soil and plant-associated and newly described type strains.</title>
        <authorList>
            <person name="Whitman W.B."/>
            <person name="Woyke T."/>
            <person name="Klenk H.P."/>
            <person name="Zhou Y."/>
            <person name="Lilburn T.G."/>
            <person name="Beck B.J."/>
            <person name="De Vos P."/>
            <person name="Vandamme P."/>
            <person name="Eisen J.A."/>
            <person name="Garrity G."/>
            <person name="Hugenholtz P."/>
            <person name="Kyrpides N.C."/>
        </authorList>
    </citation>
    <scope>NUCLEOTIDE SEQUENCE [LARGE SCALE GENOMIC DNA]</scope>
    <source>
        <strain evidence="1 2">VKM Ac-2572</strain>
    </source>
</reference>
<dbReference type="RefSeq" id="WP_242002308.1">
    <property type="nucleotide sequence ID" value="NZ_SLWN01000021.1"/>
</dbReference>
<name>A0A4R2GWR0_9ACTN</name>